<feature type="domain" description="MCM5 C-terminal" evidence="1">
    <location>
        <begin position="48"/>
        <end position="92"/>
    </location>
</feature>
<accession>U6K9Q9</accession>
<evidence type="ECO:0000259" key="1">
    <source>
        <dbReference type="Pfam" id="PF21933"/>
    </source>
</evidence>
<keyword evidence="3" id="KW-1185">Reference proteome</keyword>
<dbReference type="InterPro" id="IPR054125">
    <property type="entry name" value="MCM5_C"/>
</dbReference>
<evidence type="ECO:0000313" key="2">
    <source>
        <dbReference type="EMBL" id="CDJ34770.1"/>
    </source>
</evidence>
<dbReference type="Proteomes" id="UP000030744">
    <property type="component" value="Unassembled WGS sequence"/>
</dbReference>
<name>U6K9Q9_9EIME</name>
<gene>
    <name evidence="2" type="ORF">EMH_0022080</name>
</gene>
<organism evidence="2 3">
    <name type="scientific">Eimeria mitis</name>
    <dbReference type="NCBI Taxonomy" id="44415"/>
    <lineage>
        <taxon>Eukaryota</taxon>
        <taxon>Sar</taxon>
        <taxon>Alveolata</taxon>
        <taxon>Apicomplexa</taxon>
        <taxon>Conoidasida</taxon>
        <taxon>Coccidia</taxon>
        <taxon>Eucoccidiorida</taxon>
        <taxon>Eimeriorina</taxon>
        <taxon>Eimeriidae</taxon>
        <taxon>Eimeria</taxon>
    </lineage>
</organism>
<dbReference type="RefSeq" id="XP_013357333.1">
    <property type="nucleotide sequence ID" value="XM_013501879.1"/>
</dbReference>
<dbReference type="VEuPathDB" id="ToxoDB:EMH_0022080"/>
<dbReference type="AlphaFoldDB" id="U6K9Q9"/>
<reference evidence="2" key="1">
    <citation type="submission" date="2013-10" db="EMBL/GenBank/DDBJ databases">
        <title>Genomic analysis of the causative agents of coccidiosis in chickens.</title>
        <authorList>
            <person name="Reid A.J."/>
            <person name="Blake D."/>
            <person name="Billington K."/>
            <person name="Browne H."/>
            <person name="Dunn M."/>
            <person name="Hung S."/>
            <person name="Kawahara F."/>
            <person name="Miranda-Saavedra D."/>
            <person name="Mourier T."/>
            <person name="Nagra H."/>
            <person name="Otto T.D."/>
            <person name="Rawlings N."/>
            <person name="Sanchez A."/>
            <person name="Sanders M."/>
            <person name="Subramaniam C."/>
            <person name="Tay Y."/>
            <person name="Dear P."/>
            <person name="Doerig C."/>
            <person name="Gruber A."/>
            <person name="Parkinson J."/>
            <person name="Shirley M."/>
            <person name="Wan K.L."/>
            <person name="Berriman M."/>
            <person name="Tomley F."/>
            <person name="Pain A."/>
        </authorList>
    </citation>
    <scope>NUCLEOTIDE SEQUENCE [LARGE SCALE GENOMIC DNA]</scope>
    <source>
        <strain evidence="2">Houghton</strain>
    </source>
</reference>
<proteinExistence type="predicted"/>
<evidence type="ECO:0000313" key="3">
    <source>
        <dbReference type="Proteomes" id="UP000030744"/>
    </source>
</evidence>
<dbReference type="OrthoDB" id="10512309at2759"/>
<protein>
    <recommendedName>
        <fullName evidence="1">MCM5 C-terminal domain-containing protein</fullName>
    </recommendedName>
</protein>
<sequence>MELAPAAQASHVKRAIDLFSASTAETAKHALVFESLTPLQQKAIKLAEDALMSRLQPGQRALRRNIVRDLQQQGYDKLVVQRAISILVRRGQYLFLCDEVTSKKEEIAPSGGREKAKVYLLILSPA</sequence>
<dbReference type="GeneID" id="25377090"/>
<dbReference type="Pfam" id="PF21933">
    <property type="entry name" value="MCM5_C"/>
    <property type="match status" value="1"/>
</dbReference>
<dbReference type="EMBL" id="HG687152">
    <property type="protein sequence ID" value="CDJ34770.1"/>
    <property type="molecule type" value="Genomic_DNA"/>
</dbReference>
<reference evidence="2" key="2">
    <citation type="submission" date="2013-10" db="EMBL/GenBank/DDBJ databases">
        <authorList>
            <person name="Aslett M."/>
        </authorList>
    </citation>
    <scope>NUCLEOTIDE SEQUENCE [LARGE SCALE GENOMIC DNA]</scope>
    <source>
        <strain evidence="2">Houghton</strain>
    </source>
</reference>